<feature type="compositionally biased region" description="Basic and acidic residues" evidence="1">
    <location>
        <begin position="221"/>
        <end position="234"/>
    </location>
</feature>
<evidence type="ECO:0000256" key="1">
    <source>
        <dbReference type="SAM" id="MobiDB-lite"/>
    </source>
</evidence>
<gene>
    <name evidence="2" type="ORF">FRACYDRAFT_240173</name>
</gene>
<feature type="region of interest" description="Disordered" evidence="1">
    <location>
        <begin position="389"/>
        <end position="409"/>
    </location>
</feature>
<feature type="region of interest" description="Disordered" evidence="1">
    <location>
        <begin position="297"/>
        <end position="323"/>
    </location>
</feature>
<protein>
    <recommendedName>
        <fullName evidence="4">Codanin-1 C-terminal domain-containing protein</fullName>
    </recommendedName>
</protein>
<dbReference type="InParanoid" id="A0A1E7FCE5"/>
<evidence type="ECO:0008006" key="4">
    <source>
        <dbReference type="Google" id="ProtNLM"/>
    </source>
</evidence>
<dbReference type="PANTHER" id="PTHR28678">
    <property type="entry name" value="CODANIN-1"/>
    <property type="match status" value="1"/>
</dbReference>
<keyword evidence="3" id="KW-1185">Reference proteome</keyword>
<name>A0A1E7FCE5_9STRA</name>
<feature type="region of interest" description="Disordered" evidence="1">
    <location>
        <begin position="150"/>
        <end position="174"/>
    </location>
</feature>
<dbReference type="OrthoDB" id="76815at2759"/>
<proteinExistence type="predicted"/>
<organism evidence="2 3">
    <name type="scientific">Fragilariopsis cylindrus CCMP1102</name>
    <dbReference type="NCBI Taxonomy" id="635003"/>
    <lineage>
        <taxon>Eukaryota</taxon>
        <taxon>Sar</taxon>
        <taxon>Stramenopiles</taxon>
        <taxon>Ochrophyta</taxon>
        <taxon>Bacillariophyta</taxon>
        <taxon>Bacillariophyceae</taxon>
        <taxon>Bacillariophycidae</taxon>
        <taxon>Bacillariales</taxon>
        <taxon>Bacillariaceae</taxon>
        <taxon>Fragilariopsis</taxon>
    </lineage>
</organism>
<dbReference type="Proteomes" id="UP000095751">
    <property type="component" value="Unassembled WGS sequence"/>
</dbReference>
<evidence type="ECO:0000313" key="3">
    <source>
        <dbReference type="Proteomes" id="UP000095751"/>
    </source>
</evidence>
<evidence type="ECO:0000313" key="2">
    <source>
        <dbReference type="EMBL" id="OEU15483.1"/>
    </source>
</evidence>
<dbReference type="KEGG" id="fcy:FRACYDRAFT_240173"/>
<feature type="region of interest" description="Disordered" evidence="1">
    <location>
        <begin position="615"/>
        <end position="659"/>
    </location>
</feature>
<dbReference type="GO" id="GO:0006325">
    <property type="term" value="P:chromatin organization"/>
    <property type="evidence" value="ECO:0007669"/>
    <property type="project" value="TreeGrafter"/>
</dbReference>
<feature type="compositionally biased region" description="Polar residues" evidence="1">
    <location>
        <begin position="312"/>
        <end position="323"/>
    </location>
</feature>
<feature type="compositionally biased region" description="Low complexity" evidence="1">
    <location>
        <begin position="629"/>
        <end position="653"/>
    </location>
</feature>
<sequence>MDRPKDDVRSSVEIGNTNKKYHDDKKIECPCHNFTALSKIVDILSSKDRTPTDECINWLNGSTDEIAIRDRKVLSCGKRFQCRYRYGTSFAILRAIRDACAPFQLRSSTIPLATSTSMMTTTTMTIRPASKEIKPVVSYDYSFPPLEKHPGVSNILIPPSPKKSQSDSPFAATGDVEQSDLVINTLQTRKKKPKRRIQPQLVVAAATTVSSDTSNSIWESKDTNRQIKNSEGDVSHQSTAVTQEEIAPTKSSVNNTKGDVEQSAMVINTLQTRKKKPKQRIRPQLVVVAATTATVSSDTPNSIWESKDTNRPNESSEANVSHQSIEVTHEKITPTKSSVNHTEERIERMDRLLDIYVALIKNMLVPSTILEIHLLLELLSIDVNSKNPREQDLQQKQQQESSKDNDTNDSKGSILFFQPIFSCPDQCIQFSKSALTKLQKGLLQRLSPFLIKSLLDDESFTRRCPAIAENLKISLGKIPATEYTPPTPESIRGTHAMFNLPFEPDRDSRNNFKTTAEIAMYQNREVSRDAFLSQLRLFMTAKSKVFLPEQVDKVRESAQYESRKIIYSISSHNLMWFAQFFCDLLLQVGHSPVEEMDQELLKIVADDRDKLQKLHQRFSKKNPSRSSQTRTGFTASTTTTTGRRRNNSNNTKNSKARTDSPLQEALSSYFPGYQEFFFIFLYSVNSYNFGMHLLQQIAKKTCDLILNQSPSGFEKRTMDLALLARFLGFLVFSPNWHEENIDGNKLKPFICSYDSGLKLLESIGLPVSKIVQEALEGGYTFLVVPWVTELLKMSKWDTISQSSMTFRQILANLRLIQSITSSDENMASGSSMQLVSFHLETFFNETFSLPKLTSLPDATLPRLSRVIPDSLDNQKIRLSTAAIYASSPYMEDLSDMIMHSNSSTRQPVKTPSTKPKKLRPSIVSTTVGIEARSYLGVESPSFGNATSPLRNRSWLGLPSDNTLDGKRLHTLNKLTEGFFHQHRDLKEICDFTVEQTIKTLSIKEINVFVMNAFEEHSIGVESTGREIEDTQFRAFQLSQDFLRNKLRDKLERSLELFCPPNAQHRVIGIAVNLSTDRGMNSSQVAIRDLVFSSTKIILKELESKTKAPNCKKDERKQTEDAIEACTSSIRNLQNTFLSTPDSNSKIGLIQEALNCVEVLTKLYNIPSEKLLRDFFVLIIDLDGVAESIIHEAIQSDTSESWIMLVTLFRLLSSISLISGYWRTSIPDLFGEDYIHLLSNCEPQSPNEKKMLLEQLAELTERRKSSYIIGKKENNRSTYVGIIDPVAIQFQ</sequence>
<dbReference type="InterPro" id="IPR040031">
    <property type="entry name" value="Codanin-1"/>
</dbReference>
<dbReference type="EMBL" id="KV784359">
    <property type="protein sequence ID" value="OEU15483.1"/>
    <property type="molecule type" value="Genomic_DNA"/>
</dbReference>
<feature type="region of interest" description="Disordered" evidence="1">
    <location>
        <begin position="221"/>
        <end position="260"/>
    </location>
</feature>
<accession>A0A1E7FCE5</accession>
<reference evidence="2 3" key="1">
    <citation type="submission" date="2016-09" db="EMBL/GenBank/DDBJ databases">
        <title>Extensive genetic diversity and differential bi-allelic expression allows diatom success in the polar Southern Ocean.</title>
        <authorList>
            <consortium name="DOE Joint Genome Institute"/>
            <person name="Mock T."/>
            <person name="Otillar R.P."/>
            <person name="Strauss J."/>
            <person name="Dupont C."/>
            <person name="Frickenhaus S."/>
            <person name="Maumus F."/>
            <person name="Mcmullan M."/>
            <person name="Sanges R."/>
            <person name="Schmutz J."/>
            <person name="Toseland A."/>
            <person name="Valas R."/>
            <person name="Veluchamy A."/>
            <person name="Ward B.J."/>
            <person name="Allen A."/>
            <person name="Barry K."/>
            <person name="Falciatore A."/>
            <person name="Ferrante M."/>
            <person name="Fortunato A.E."/>
            <person name="Gloeckner G."/>
            <person name="Gruber A."/>
            <person name="Hipkin R."/>
            <person name="Janech M."/>
            <person name="Kroth P."/>
            <person name="Leese F."/>
            <person name="Lindquist E."/>
            <person name="Lyon B.R."/>
            <person name="Martin J."/>
            <person name="Mayer C."/>
            <person name="Parker M."/>
            <person name="Quesneville H."/>
            <person name="Raymond J."/>
            <person name="Uhlig C."/>
            <person name="Valentin K.U."/>
            <person name="Worden A.Z."/>
            <person name="Armbrust E.V."/>
            <person name="Bowler C."/>
            <person name="Green B."/>
            <person name="Moulton V."/>
            <person name="Van Oosterhout C."/>
            <person name="Grigoriev I."/>
        </authorList>
    </citation>
    <scope>NUCLEOTIDE SEQUENCE [LARGE SCALE GENOMIC DNA]</scope>
    <source>
        <strain evidence="2 3">CCMP1102</strain>
    </source>
</reference>
<dbReference type="GO" id="GO:0005634">
    <property type="term" value="C:nucleus"/>
    <property type="evidence" value="ECO:0007669"/>
    <property type="project" value="TreeGrafter"/>
</dbReference>
<dbReference type="PANTHER" id="PTHR28678:SF1">
    <property type="entry name" value="CODANIN-1"/>
    <property type="match status" value="1"/>
</dbReference>